<dbReference type="InterPro" id="IPR002401">
    <property type="entry name" value="Cyt_P450_E_grp-I"/>
</dbReference>
<keyword evidence="9 14" id="KW-0560">Oxidoreductase</keyword>
<dbReference type="GO" id="GO:0016020">
    <property type="term" value="C:membrane"/>
    <property type="evidence" value="ECO:0007669"/>
    <property type="project" value="UniProtKB-SubCell"/>
</dbReference>
<protein>
    <submittedName>
        <fullName evidence="16">Cytochrome P450</fullName>
    </submittedName>
</protein>
<feature type="transmembrane region" description="Helical" evidence="15">
    <location>
        <begin position="82"/>
        <end position="104"/>
    </location>
</feature>
<keyword evidence="10 13" id="KW-0408">Iron</keyword>
<evidence type="ECO:0000256" key="15">
    <source>
        <dbReference type="SAM" id="Phobius"/>
    </source>
</evidence>
<evidence type="ECO:0000256" key="9">
    <source>
        <dbReference type="ARBA" id="ARBA00023002"/>
    </source>
</evidence>
<dbReference type="Pfam" id="PF00067">
    <property type="entry name" value="p450"/>
    <property type="match status" value="1"/>
</dbReference>
<evidence type="ECO:0000256" key="2">
    <source>
        <dbReference type="ARBA" id="ARBA00004167"/>
    </source>
</evidence>
<dbReference type="PRINTS" id="PR00385">
    <property type="entry name" value="P450"/>
</dbReference>
<evidence type="ECO:0000256" key="10">
    <source>
        <dbReference type="ARBA" id="ARBA00023004"/>
    </source>
</evidence>
<evidence type="ECO:0000313" key="17">
    <source>
        <dbReference type="Proteomes" id="UP000292082"/>
    </source>
</evidence>
<comment type="cofactor">
    <cofactor evidence="1 13">
        <name>heme</name>
        <dbReference type="ChEBI" id="CHEBI:30413"/>
    </cofactor>
</comment>
<comment type="subcellular location">
    <subcellularLocation>
        <location evidence="2">Membrane</location>
        <topology evidence="2">Single-pass membrane protein</topology>
    </subcellularLocation>
</comment>
<dbReference type="Proteomes" id="UP000292082">
    <property type="component" value="Unassembled WGS sequence"/>
</dbReference>
<dbReference type="PRINTS" id="PR00463">
    <property type="entry name" value="EP450I"/>
</dbReference>
<organism evidence="16 17">
    <name type="scientific">Dichomitus squalens</name>
    <dbReference type="NCBI Taxonomy" id="114155"/>
    <lineage>
        <taxon>Eukaryota</taxon>
        <taxon>Fungi</taxon>
        <taxon>Dikarya</taxon>
        <taxon>Basidiomycota</taxon>
        <taxon>Agaricomycotina</taxon>
        <taxon>Agaricomycetes</taxon>
        <taxon>Polyporales</taxon>
        <taxon>Polyporaceae</taxon>
        <taxon>Dichomitus</taxon>
    </lineage>
</organism>
<comment type="similarity">
    <text evidence="4 14">Belongs to the cytochrome P450 family.</text>
</comment>
<evidence type="ECO:0000256" key="14">
    <source>
        <dbReference type="RuleBase" id="RU000461"/>
    </source>
</evidence>
<dbReference type="PANTHER" id="PTHR46300:SF7">
    <property type="entry name" value="P450, PUTATIVE (EUROFUNG)-RELATED"/>
    <property type="match status" value="1"/>
</dbReference>
<accession>A0A4Q9PVB8</accession>
<evidence type="ECO:0000256" key="4">
    <source>
        <dbReference type="ARBA" id="ARBA00010617"/>
    </source>
</evidence>
<evidence type="ECO:0000256" key="1">
    <source>
        <dbReference type="ARBA" id="ARBA00001971"/>
    </source>
</evidence>
<dbReference type="InterPro" id="IPR017972">
    <property type="entry name" value="Cyt_P450_CS"/>
</dbReference>
<dbReference type="GO" id="GO:0004497">
    <property type="term" value="F:monooxygenase activity"/>
    <property type="evidence" value="ECO:0007669"/>
    <property type="project" value="UniProtKB-KW"/>
</dbReference>
<dbReference type="InterPro" id="IPR001128">
    <property type="entry name" value="Cyt_P450"/>
</dbReference>
<comment type="pathway">
    <text evidence="3">Secondary metabolite biosynthesis.</text>
</comment>
<keyword evidence="12 15" id="KW-0472">Membrane</keyword>
<dbReference type="PANTHER" id="PTHR46300">
    <property type="entry name" value="P450, PUTATIVE (EUROFUNG)-RELATED-RELATED"/>
    <property type="match status" value="1"/>
</dbReference>
<keyword evidence="6 15" id="KW-0812">Transmembrane</keyword>
<keyword evidence="5 13" id="KW-0349">Heme</keyword>
<evidence type="ECO:0000256" key="8">
    <source>
        <dbReference type="ARBA" id="ARBA00022989"/>
    </source>
</evidence>
<sequence length="594" mass="66817">MRRRRGYPSPCASPCSPSIRAGTSTRTCTYRRTNEIPRGVSLPQAPSTGEQPSICRPIPPSGLRHPLPVASPIFDPLRNSSVMAATAFLLVVSVIALSVITLVFPDLFGNLTGPPLPPGPRPKLLAGNVHQVPRVEPWKTYADWAKKYGQIFLLRVFGQKIIVLNSHSAVADLLESRTSIYSDRPRVWMYKELIGRKLAVFSISSENPRFRIYRKLLKSGLSSRANQEYLPLLYRETKTLLRNLKEYPDQFISHARRNAAAIILEIAYGWQVNSNDDYFVSLMEESFKLHAEIVRPGRWLVDAYPILRFVPSWFPGGGFHKQAEIYRGQFARIDQIPHAWAKEQLHSGTYTPSFTSRYMLKEDGSAPSDEEEDIIKWTSSALYVGGADTTVSVLTSFFLLMALHPESQKRAQDEIQRVVGMSRLPTADDSDRLPYVRALILEILRWCPVAPLGLPHSVTRDDVYDGYRIPKGATVYANIWALSRDPEVYPNPSTFDPERFLPAPNGTLTQMDPRKFVFGFGARVCPGAQFAELSLFVSIARILGTFDVAKPVDEHGREVEPKVEFTTTVTSHPKPFECRITPRAQALEQGVFDE</sequence>
<dbReference type="Gene3D" id="1.10.630.10">
    <property type="entry name" value="Cytochrome P450"/>
    <property type="match status" value="1"/>
</dbReference>
<dbReference type="AlphaFoldDB" id="A0A4Q9PVB8"/>
<dbReference type="InterPro" id="IPR036396">
    <property type="entry name" value="Cyt_P450_sf"/>
</dbReference>
<name>A0A4Q9PVB8_9APHY</name>
<evidence type="ECO:0000256" key="13">
    <source>
        <dbReference type="PIRSR" id="PIRSR602401-1"/>
    </source>
</evidence>
<feature type="binding site" description="axial binding residue" evidence="13">
    <location>
        <position position="525"/>
    </location>
    <ligand>
        <name>heme</name>
        <dbReference type="ChEBI" id="CHEBI:30413"/>
    </ligand>
    <ligandPart>
        <name>Fe</name>
        <dbReference type="ChEBI" id="CHEBI:18248"/>
    </ligandPart>
</feature>
<dbReference type="EMBL" id="ML145123">
    <property type="protein sequence ID" value="TBU58572.1"/>
    <property type="molecule type" value="Genomic_DNA"/>
</dbReference>
<keyword evidence="8 15" id="KW-1133">Transmembrane helix</keyword>
<dbReference type="CDD" id="cd11065">
    <property type="entry name" value="CYP64-like"/>
    <property type="match status" value="1"/>
</dbReference>
<dbReference type="GO" id="GO:0005506">
    <property type="term" value="F:iron ion binding"/>
    <property type="evidence" value="ECO:0007669"/>
    <property type="project" value="InterPro"/>
</dbReference>
<dbReference type="InterPro" id="IPR050364">
    <property type="entry name" value="Cytochrome_P450_fung"/>
</dbReference>
<evidence type="ECO:0000256" key="7">
    <source>
        <dbReference type="ARBA" id="ARBA00022723"/>
    </source>
</evidence>
<keyword evidence="17" id="KW-1185">Reference proteome</keyword>
<evidence type="ECO:0000313" key="16">
    <source>
        <dbReference type="EMBL" id="TBU58572.1"/>
    </source>
</evidence>
<evidence type="ECO:0000256" key="5">
    <source>
        <dbReference type="ARBA" id="ARBA00022617"/>
    </source>
</evidence>
<reference evidence="16 17" key="1">
    <citation type="submission" date="2019-01" db="EMBL/GenBank/DDBJ databases">
        <title>Draft genome sequences of three monokaryotic isolates of the white-rot basidiomycete fungus Dichomitus squalens.</title>
        <authorList>
            <consortium name="DOE Joint Genome Institute"/>
            <person name="Lopez S.C."/>
            <person name="Andreopoulos B."/>
            <person name="Pangilinan J."/>
            <person name="Lipzen A."/>
            <person name="Riley R."/>
            <person name="Ahrendt S."/>
            <person name="Ng V."/>
            <person name="Barry K."/>
            <person name="Daum C."/>
            <person name="Grigoriev I.V."/>
            <person name="Hilden K.S."/>
            <person name="Makela M.R."/>
            <person name="de Vries R.P."/>
        </authorList>
    </citation>
    <scope>NUCLEOTIDE SEQUENCE [LARGE SCALE GENOMIC DNA]</scope>
    <source>
        <strain evidence="16 17">CBS 464.89</strain>
    </source>
</reference>
<evidence type="ECO:0000256" key="6">
    <source>
        <dbReference type="ARBA" id="ARBA00022692"/>
    </source>
</evidence>
<keyword evidence="7 13" id="KW-0479">Metal-binding</keyword>
<evidence type="ECO:0000256" key="12">
    <source>
        <dbReference type="ARBA" id="ARBA00023136"/>
    </source>
</evidence>
<evidence type="ECO:0000256" key="3">
    <source>
        <dbReference type="ARBA" id="ARBA00005179"/>
    </source>
</evidence>
<dbReference type="SUPFAM" id="SSF48264">
    <property type="entry name" value="Cytochrome P450"/>
    <property type="match status" value="1"/>
</dbReference>
<keyword evidence="11 14" id="KW-0503">Monooxygenase</keyword>
<gene>
    <name evidence="16" type="ORF">BD310DRAFT_926886</name>
</gene>
<dbReference type="GO" id="GO:0020037">
    <property type="term" value="F:heme binding"/>
    <property type="evidence" value="ECO:0007669"/>
    <property type="project" value="InterPro"/>
</dbReference>
<proteinExistence type="inferred from homology"/>
<dbReference type="PROSITE" id="PS00086">
    <property type="entry name" value="CYTOCHROME_P450"/>
    <property type="match status" value="1"/>
</dbReference>
<dbReference type="GO" id="GO:0016705">
    <property type="term" value="F:oxidoreductase activity, acting on paired donors, with incorporation or reduction of molecular oxygen"/>
    <property type="evidence" value="ECO:0007669"/>
    <property type="project" value="InterPro"/>
</dbReference>
<evidence type="ECO:0000256" key="11">
    <source>
        <dbReference type="ARBA" id="ARBA00023033"/>
    </source>
</evidence>